<feature type="signal peptide" evidence="9">
    <location>
        <begin position="1"/>
        <end position="24"/>
    </location>
</feature>
<accession>A0A9Q1GZN5</accession>
<evidence type="ECO:0000313" key="11">
    <source>
        <dbReference type="Proteomes" id="UP001153076"/>
    </source>
</evidence>
<protein>
    <recommendedName>
        <fullName evidence="12">Polygalacturonase</fullName>
    </recommendedName>
</protein>
<dbReference type="GO" id="GO:0071555">
    <property type="term" value="P:cell wall organization"/>
    <property type="evidence" value="ECO:0007669"/>
    <property type="project" value="UniProtKB-KW"/>
</dbReference>
<organism evidence="10 11">
    <name type="scientific">Carnegiea gigantea</name>
    <dbReference type="NCBI Taxonomy" id="171969"/>
    <lineage>
        <taxon>Eukaryota</taxon>
        <taxon>Viridiplantae</taxon>
        <taxon>Streptophyta</taxon>
        <taxon>Embryophyta</taxon>
        <taxon>Tracheophyta</taxon>
        <taxon>Spermatophyta</taxon>
        <taxon>Magnoliopsida</taxon>
        <taxon>eudicotyledons</taxon>
        <taxon>Gunneridae</taxon>
        <taxon>Pentapetalae</taxon>
        <taxon>Caryophyllales</taxon>
        <taxon>Cactineae</taxon>
        <taxon>Cactaceae</taxon>
        <taxon>Cactoideae</taxon>
        <taxon>Echinocereeae</taxon>
        <taxon>Carnegiea</taxon>
    </lineage>
</organism>
<evidence type="ECO:0000313" key="10">
    <source>
        <dbReference type="EMBL" id="KAJ8428326.1"/>
    </source>
</evidence>
<keyword evidence="4" id="KW-0964">Secreted</keyword>
<gene>
    <name evidence="10" type="ORF">Cgig2_014217</name>
</gene>
<evidence type="ECO:0000256" key="6">
    <source>
        <dbReference type="ARBA" id="ARBA00023295"/>
    </source>
</evidence>
<name>A0A9Q1GZN5_9CARY</name>
<proteinExistence type="inferred from homology"/>
<dbReference type="GO" id="GO:0005975">
    <property type="term" value="P:carbohydrate metabolic process"/>
    <property type="evidence" value="ECO:0007669"/>
    <property type="project" value="InterPro"/>
</dbReference>
<comment type="subcellular location">
    <subcellularLocation>
        <location evidence="1">Secreted</location>
        <location evidence="1">Cell wall</location>
    </subcellularLocation>
</comment>
<dbReference type="Proteomes" id="UP001153076">
    <property type="component" value="Unassembled WGS sequence"/>
</dbReference>
<dbReference type="PANTHER" id="PTHR31375">
    <property type="match status" value="1"/>
</dbReference>
<dbReference type="AlphaFoldDB" id="A0A9Q1GZN5"/>
<dbReference type="InterPro" id="IPR011050">
    <property type="entry name" value="Pectin_lyase_fold/virulence"/>
</dbReference>
<feature type="chain" id="PRO_5040374158" description="Polygalacturonase" evidence="9">
    <location>
        <begin position="25"/>
        <end position="198"/>
    </location>
</feature>
<evidence type="ECO:0008006" key="12">
    <source>
        <dbReference type="Google" id="ProtNLM"/>
    </source>
</evidence>
<evidence type="ECO:0000256" key="5">
    <source>
        <dbReference type="ARBA" id="ARBA00022801"/>
    </source>
</evidence>
<evidence type="ECO:0000256" key="3">
    <source>
        <dbReference type="ARBA" id="ARBA00022512"/>
    </source>
</evidence>
<evidence type="ECO:0000256" key="7">
    <source>
        <dbReference type="ARBA" id="ARBA00023316"/>
    </source>
</evidence>
<dbReference type="OrthoDB" id="850923at2759"/>
<keyword evidence="3" id="KW-0134">Cell wall</keyword>
<keyword evidence="11" id="KW-1185">Reference proteome</keyword>
<keyword evidence="6 8" id="KW-0326">Glycosidase</keyword>
<keyword evidence="5 8" id="KW-0378">Hydrolase</keyword>
<comment type="similarity">
    <text evidence="2 8">Belongs to the glycosyl hydrolase 28 family.</text>
</comment>
<dbReference type="Gene3D" id="2.160.20.10">
    <property type="entry name" value="Single-stranded right-handed beta-helix, Pectin lyase-like"/>
    <property type="match status" value="1"/>
</dbReference>
<evidence type="ECO:0000256" key="2">
    <source>
        <dbReference type="ARBA" id="ARBA00008834"/>
    </source>
</evidence>
<dbReference type="InterPro" id="IPR000743">
    <property type="entry name" value="Glyco_hydro_28"/>
</dbReference>
<keyword evidence="7" id="KW-0961">Cell wall biogenesis/degradation</keyword>
<keyword evidence="9" id="KW-0732">Signal</keyword>
<evidence type="ECO:0000256" key="1">
    <source>
        <dbReference type="ARBA" id="ARBA00004191"/>
    </source>
</evidence>
<comment type="caution">
    <text evidence="10">The sequence shown here is derived from an EMBL/GenBank/DDBJ whole genome shotgun (WGS) entry which is preliminary data.</text>
</comment>
<dbReference type="InterPro" id="IPR012334">
    <property type="entry name" value="Pectin_lyas_fold"/>
</dbReference>
<sequence>MSFKFVVLFVLVYLLSSISHLHRAIFEYNVMDNDPMCDGKTDDRKAFMSTWREACKSTGPSTIMIPVRNCMLGPVEFAGPCKNIDRLAVLGGGTFDCQGRLAWKNNNCAKTGICNLPANIRLTDIINGLLHNITFLDSKMFHINIQNCWNMDLKNIAIDASITSLNIDGIHIGRSNRVNIIGADINTGDDCISRGDGS</sequence>
<evidence type="ECO:0000256" key="9">
    <source>
        <dbReference type="SAM" id="SignalP"/>
    </source>
</evidence>
<dbReference type="EMBL" id="JAKOGI010001023">
    <property type="protein sequence ID" value="KAJ8428326.1"/>
    <property type="molecule type" value="Genomic_DNA"/>
</dbReference>
<evidence type="ECO:0000256" key="8">
    <source>
        <dbReference type="RuleBase" id="RU361169"/>
    </source>
</evidence>
<dbReference type="GO" id="GO:0004650">
    <property type="term" value="F:polygalacturonase activity"/>
    <property type="evidence" value="ECO:0007669"/>
    <property type="project" value="InterPro"/>
</dbReference>
<dbReference type="Pfam" id="PF00295">
    <property type="entry name" value="Glyco_hydro_28"/>
    <property type="match status" value="1"/>
</dbReference>
<dbReference type="SUPFAM" id="SSF51126">
    <property type="entry name" value="Pectin lyase-like"/>
    <property type="match status" value="1"/>
</dbReference>
<evidence type="ECO:0000256" key="4">
    <source>
        <dbReference type="ARBA" id="ARBA00022525"/>
    </source>
</evidence>
<reference evidence="10" key="1">
    <citation type="submission" date="2022-04" db="EMBL/GenBank/DDBJ databases">
        <title>Carnegiea gigantea Genome sequencing and assembly v2.</title>
        <authorList>
            <person name="Copetti D."/>
            <person name="Sanderson M.J."/>
            <person name="Burquez A."/>
            <person name="Wojciechowski M.F."/>
        </authorList>
    </citation>
    <scope>NUCLEOTIDE SEQUENCE</scope>
    <source>
        <strain evidence="10">SGP5-SGP5p</strain>
        <tissue evidence="10">Aerial part</tissue>
    </source>
</reference>